<dbReference type="Proteomes" id="UP000282211">
    <property type="component" value="Unassembled WGS sequence"/>
</dbReference>
<dbReference type="InParanoid" id="A0A420WDD9"/>
<comment type="caution">
    <text evidence="1">The sequence shown here is derived from an EMBL/GenBank/DDBJ whole genome shotgun (WGS) entry which is preliminary data.</text>
</comment>
<dbReference type="EMBL" id="RBII01000002">
    <property type="protein sequence ID" value="RKQ69006.1"/>
    <property type="molecule type" value="Genomic_DNA"/>
</dbReference>
<organism evidence="1 2">
    <name type="scientific">Litorimonas taeanensis</name>
    <dbReference type="NCBI Taxonomy" id="568099"/>
    <lineage>
        <taxon>Bacteria</taxon>
        <taxon>Pseudomonadati</taxon>
        <taxon>Pseudomonadota</taxon>
        <taxon>Alphaproteobacteria</taxon>
        <taxon>Maricaulales</taxon>
        <taxon>Robiginitomaculaceae</taxon>
    </lineage>
</organism>
<evidence type="ECO:0000313" key="1">
    <source>
        <dbReference type="EMBL" id="RKQ69006.1"/>
    </source>
</evidence>
<name>A0A420WDD9_9PROT</name>
<reference evidence="1 2" key="1">
    <citation type="submission" date="2018-10" db="EMBL/GenBank/DDBJ databases">
        <title>Genomic Encyclopedia of Type Strains, Phase IV (KMG-IV): sequencing the most valuable type-strain genomes for metagenomic binning, comparative biology and taxonomic classification.</title>
        <authorList>
            <person name="Goeker M."/>
        </authorList>
    </citation>
    <scope>NUCLEOTIDE SEQUENCE [LARGE SCALE GENOMIC DNA]</scope>
    <source>
        <strain evidence="1 2">DSM 22008</strain>
    </source>
</reference>
<dbReference type="AlphaFoldDB" id="A0A420WDD9"/>
<gene>
    <name evidence="1" type="ORF">DES40_1782</name>
</gene>
<accession>A0A420WDD9</accession>
<protein>
    <submittedName>
        <fullName evidence="1">Uncharacterized protein</fullName>
    </submittedName>
</protein>
<dbReference type="RefSeq" id="WP_121100938.1">
    <property type="nucleotide sequence ID" value="NZ_RBII01000002.1"/>
</dbReference>
<proteinExistence type="predicted"/>
<evidence type="ECO:0000313" key="2">
    <source>
        <dbReference type="Proteomes" id="UP000282211"/>
    </source>
</evidence>
<sequence>MKKELSDYQSWVKANKSKRFSLLDYVHAKLNFDNISPDLAVALLQLYWPTFHEVDGFVFLKEEFSEKKYREVISNNEVQLEYWMNLISIESICSSATSKVQEYIAIRVTEMWRAKLKIDFPEKSFIVKKINDETEVFCVFYQPKFE</sequence>
<dbReference type="OrthoDB" id="7857215at2"/>
<keyword evidence="2" id="KW-1185">Reference proteome</keyword>